<proteinExistence type="predicted"/>
<dbReference type="OrthoDB" id="2339819at2"/>
<reference evidence="1 2" key="1">
    <citation type="submission" date="2017-05" db="EMBL/GenBank/DDBJ databases">
        <title>Vagococcus spp. assemblies.</title>
        <authorList>
            <person name="Gulvik C.A."/>
        </authorList>
    </citation>
    <scope>NUCLEOTIDE SEQUENCE [LARGE SCALE GENOMIC DNA]</scope>
    <source>
        <strain evidence="1 2">DSM 24756</strain>
    </source>
</reference>
<gene>
    <name evidence="1" type="ORF">CBF30_06635</name>
</gene>
<evidence type="ECO:0000313" key="2">
    <source>
        <dbReference type="Proteomes" id="UP000288669"/>
    </source>
</evidence>
<dbReference type="EMBL" id="NGJZ01000002">
    <property type="protein sequence ID" value="RSU06932.1"/>
    <property type="molecule type" value="Genomic_DNA"/>
</dbReference>
<protein>
    <recommendedName>
        <fullName evidence="3">WxL domain-containing protein</fullName>
    </recommendedName>
</protein>
<comment type="caution">
    <text evidence="1">The sequence shown here is derived from an EMBL/GenBank/DDBJ whole genome shotgun (WGS) entry which is preliminary data.</text>
</comment>
<accession>A0A430AG92</accession>
<evidence type="ECO:0000313" key="1">
    <source>
        <dbReference type="EMBL" id="RSU06932.1"/>
    </source>
</evidence>
<sequence>MKNKYVLMSGLLGIVLVGLVGGKQALADDTLNGNTAISAEVTAGDVTLDVDKNIDFGKKALADIVDFGSQDIGYTVTDYSGTTDGYSISAKLTDKDETRTVKLGDTVLSTDAAVVVKPTSNKVGENKDKVKAALSYEGVTSVKKFTSTIEWTLTKGRTEQIGE</sequence>
<keyword evidence="2" id="KW-1185">Reference proteome</keyword>
<name>A0A430AG92_9ENTE</name>
<organism evidence="1 2">
    <name type="scientific">Vagococcus entomophilus</name>
    <dbReference type="NCBI Taxonomy" id="1160095"/>
    <lineage>
        <taxon>Bacteria</taxon>
        <taxon>Bacillati</taxon>
        <taxon>Bacillota</taxon>
        <taxon>Bacilli</taxon>
        <taxon>Lactobacillales</taxon>
        <taxon>Enterococcaceae</taxon>
        <taxon>Vagococcus</taxon>
    </lineage>
</organism>
<dbReference type="AlphaFoldDB" id="A0A430AG92"/>
<evidence type="ECO:0008006" key="3">
    <source>
        <dbReference type="Google" id="ProtNLM"/>
    </source>
</evidence>
<dbReference type="Proteomes" id="UP000288669">
    <property type="component" value="Unassembled WGS sequence"/>
</dbReference>